<dbReference type="SMART" id="SM00974">
    <property type="entry name" value="T5orf172"/>
    <property type="match status" value="1"/>
</dbReference>
<dbReference type="InterPro" id="IPR018306">
    <property type="entry name" value="Phage_T5_Orf172_DNA-bd"/>
</dbReference>
<dbReference type="AlphaFoldDB" id="A0A5R9PH91"/>
<evidence type="ECO:0000313" key="3">
    <source>
        <dbReference type="Proteomes" id="UP000308508"/>
    </source>
</evidence>
<dbReference type="Pfam" id="PF13455">
    <property type="entry name" value="MUG113"/>
    <property type="match status" value="1"/>
</dbReference>
<proteinExistence type="predicted"/>
<comment type="caution">
    <text evidence="2">The sequence shown here is derived from an EMBL/GenBank/DDBJ whole genome shotgun (WGS) entry which is preliminary data.</text>
</comment>
<feature type="domain" description="Bacteriophage T5 Orf172 DNA-binding" evidence="1">
    <location>
        <begin position="65"/>
        <end position="158"/>
    </location>
</feature>
<organism evidence="2 3">
    <name type="scientific">Thermomonas fusca</name>
    <dbReference type="NCBI Taxonomy" id="215690"/>
    <lineage>
        <taxon>Bacteria</taxon>
        <taxon>Pseudomonadati</taxon>
        <taxon>Pseudomonadota</taxon>
        <taxon>Gammaproteobacteria</taxon>
        <taxon>Lysobacterales</taxon>
        <taxon>Lysobacteraceae</taxon>
        <taxon>Thermomonas</taxon>
    </lineage>
</organism>
<name>A0A5R9PH91_9GAMM</name>
<accession>A0A5R9PH91</accession>
<evidence type="ECO:0000313" key="2">
    <source>
        <dbReference type="EMBL" id="TLX22576.1"/>
    </source>
</evidence>
<gene>
    <name evidence="2" type="ORF">E5S66_00650</name>
</gene>
<reference evidence="2 3" key="1">
    <citation type="submission" date="2019-04" db="EMBL/GenBank/DDBJ databases">
        <authorList>
            <person name="Grouzdev D.S."/>
            <person name="Nazina T.N."/>
        </authorList>
    </citation>
    <scope>NUCLEOTIDE SEQUENCE [LARGE SCALE GENOMIC DNA]</scope>
    <source>
        <strain evidence="2 3">SHC 3-19</strain>
    </source>
</reference>
<dbReference type="Proteomes" id="UP000308508">
    <property type="component" value="Unassembled WGS sequence"/>
</dbReference>
<evidence type="ECO:0000259" key="1">
    <source>
        <dbReference type="SMART" id="SM00974"/>
    </source>
</evidence>
<sequence>MSELTFQLAIFMQTLGGEADRIRRSLPYPAPFGVACPVPLPTYRPPTAMPSARHGPAFLYVLRMSGAEDLLKAGLTADPLARWSSFHPRWFEAFDIEHSLLVETESRSDAQALETALHRRLKAHACPVPLTMRAFAGGATEWFRGASLAAQDFVRSCEAQGFVVHADARGLIGASLHTQRHVLATVLDQAVRNARDGVLTPQEVDAVRDLAEAHGAFGGDLSALVTDEGRALLHLGS</sequence>
<dbReference type="EMBL" id="SROY01000001">
    <property type="protein sequence ID" value="TLX22576.1"/>
    <property type="molecule type" value="Genomic_DNA"/>
</dbReference>
<keyword evidence="3" id="KW-1185">Reference proteome</keyword>
<protein>
    <submittedName>
        <fullName evidence="2">GIY-YIG nuclease family protein</fullName>
    </submittedName>
</protein>
<dbReference type="RefSeq" id="WP_138346606.1">
    <property type="nucleotide sequence ID" value="NZ_SROY01000001.1"/>
</dbReference>